<dbReference type="STRING" id="1136941.ACH46_10665"/>
<dbReference type="CDD" id="cd06193">
    <property type="entry name" value="siderophore_interacting"/>
    <property type="match status" value="1"/>
</dbReference>
<dbReference type="InterPro" id="IPR017938">
    <property type="entry name" value="Riboflavin_synthase-like_b-brl"/>
</dbReference>
<dbReference type="InterPro" id="IPR039261">
    <property type="entry name" value="FNR_nucleotide-bd"/>
</dbReference>
<evidence type="ECO:0000313" key="3">
    <source>
        <dbReference type="Proteomes" id="UP000063789"/>
    </source>
</evidence>
<dbReference type="KEGG" id="goq:ACH46_10665"/>
<dbReference type="InterPro" id="IPR039374">
    <property type="entry name" value="SIP_fam"/>
</dbReference>
<dbReference type="PROSITE" id="PS51384">
    <property type="entry name" value="FAD_FR"/>
    <property type="match status" value="1"/>
</dbReference>
<evidence type="ECO:0000259" key="1">
    <source>
        <dbReference type="PROSITE" id="PS51384"/>
    </source>
</evidence>
<name>A0A0N7FUN8_9ACTN</name>
<reference evidence="2 3" key="2">
    <citation type="journal article" date="2017" name="Int. J. Syst. Evol. Microbiol.">
        <title>Gordonia phthalatica sp. nov., a di-n-butyl phthalate-degrading bacterium isolated from activated sludge.</title>
        <authorList>
            <person name="Jin D."/>
            <person name="Kong X."/>
            <person name="Jia M."/>
            <person name="Yu X."/>
            <person name="Wang X."/>
            <person name="Zhuang X."/>
            <person name="Deng Y."/>
            <person name="Bai Z."/>
        </authorList>
    </citation>
    <scope>NUCLEOTIDE SEQUENCE [LARGE SCALE GENOMIC DNA]</scope>
    <source>
        <strain evidence="2 3">QH-11</strain>
    </source>
</reference>
<dbReference type="EMBL" id="CP011853">
    <property type="protein sequence ID" value="ALG84879.1"/>
    <property type="molecule type" value="Genomic_DNA"/>
</dbReference>
<dbReference type="Gene3D" id="2.40.30.10">
    <property type="entry name" value="Translation factors"/>
    <property type="match status" value="1"/>
</dbReference>
<dbReference type="AlphaFoldDB" id="A0A0N7FUN8"/>
<dbReference type="PANTHER" id="PTHR30157:SF0">
    <property type="entry name" value="NADPH-DEPENDENT FERRIC-CHELATE REDUCTASE"/>
    <property type="match status" value="1"/>
</dbReference>
<dbReference type="Pfam" id="PF08021">
    <property type="entry name" value="FAD_binding_9"/>
    <property type="match status" value="1"/>
</dbReference>
<dbReference type="GO" id="GO:0016491">
    <property type="term" value="F:oxidoreductase activity"/>
    <property type="evidence" value="ECO:0007669"/>
    <property type="project" value="InterPro"/>
</dbReference>
<evidence type="ECO:0000313" key="2">
    <source>
        <dbReference type="EMBL" id="ALG84879.1"/>
    </source>
</evidence>
<dbReference type="InterPro" id="IPR007037">
    <property type="entry name" value="SIP_rossman_dom"/>
</dbReference>
<dbReference type="Pfam" id="PF04954">
    <property type="entry name" value="SIP"/>
    <property type="match status" value="1"/>
</dbReference>
<proteinExistence type="predicted"/>
<gene>
    <name evidence="2" type="ORF">ACH46_10665</name>
</gene>
<reference evidence="3" key="1">
    <citation type="submission" date="2015-06" db="EMBL/GenBank/DDBJ databases">
        <title>Complete genome sequence and metabolic analysis of phthalate degradation pathway in Gordonia sp. QH-11.</title>
        <authorList>
            <person name="Jin D."/>
            <person name="Kong X."/>
            <person name="Bai Z."/>
        </authorList>
    </citation>
    <scope>NUCLEOTIDE SEQUENCE [LARGE SCALE GENOMIC DNA]</scope>
    <source>
        <strain evidence="3">QH-11</strain>
    </source>
</reference>
<sequence>MGTETGDRRPAYRAVVTAVSDLTPRMRRLTLAAPDLGTLVPTGPDEYVGLLMGRHPGHRIALPEHGVHPNIRAAVAAVDAEHRPVLRWYTVRAHRPEVGEIDVDIVLHGDSGPGSRFATSAAVGTRLGITEGSALFDSRPRGVVWVVGDETAIPAIARIVECSDAATTVHAVVETESAADVLPLDSCASQTWVTRGADRPGTAMLDAVRAAAVPLDIDAVWVCGEQAAVAAVRRHLVGERGVPPARITFSGYWRLGRSRG</sequence>
<accession>A0A0N7FUN8</accession>
<dbReference type="Proteomes" id="UP000063789">
    <property type="component" value="Chromosome"/>
</dbReference>
<organism evidence="2 3">
    <name type="scientific">Gordonia phthalatica</name>
    <dbReference type="NCBI Taxonomy" id="1136941"/>
    <lineage>
        <taxon>Bacteria</taxon>
        <taxon>Bacillati</taxon>
        <taxon>Actinomycetota</taxon>
        <taxon>Actinomycetes</taxon>
        <taxon>Mycobacteriales</taxon>
        <taxon>Gordoniaceae</taxon>
        <taxon>Gordonia</taxon>
    </lineage>
</organism>
<dbReference type="InterPro" id="IPR017927">
    <property type="entry name" value="FAD-bd_FR_type"/>
</dbReference>
<keyword evidence="3" id="KW-1185">Reference proteome</keyword>
<dbReference type="SUPFAM" id="SSF63380">
    <property type="entry name" value="Riboflavin synthase domain-like"/>
    <property type="match status" value="1"/>
</dbReference>
<protein>
    <submittedName>
        <fullName evidence="2">Siderophore-interacting protein</fullName>
    </submittedName>
</protein>
<dbReference type="InterPro" id="IPR013113">
    <property type="entry name" value="SIP_FAD-bd"/>
</dbReference>
<dbReference type="PATRIC" id="fig|1136941.3.peg.2169"/>
<feature type="domain" description="FAD-binding FR-type" evidence="1">
    <location>
        <begin position="9"/>
        <end position="147"/>
    </location>
</feature>
<dbReference type="Gene3D" id="3.40.50.80">
    <property type="entry name" value="Nucleotide-binding domain of ferredoxin-NADP reductase (FNR) module"/>
    <property type="match status" value="1"/>
</dbReference>
<dbReference type="PANTHER" id="PTHR30157">
    <property type="entry name" value="FERRIC REDUCTASE, NADPH-DEPENDENT"/>
    <property type="match status" value="1"/>
</dbReference>